<feature type="transmembrane region" description="Helical" evidence="1">
    <location>
        <begin position="121"/>
        <end position="146"/>
    </location>
</feature>
<keyword evidence="1" id="KW-1133">Transmembrane helix</keyword>
<organism evidence="2 3">
    <name type="scientific">Sporosarcina oncorhynchi</name>
    <dbReference type="NCBI Taxonomy" id="3056444"/>
    <lineage>
        <taxon>Bacteria</taxon>
        <taxon>Bacillati</taxon>
        <taxon>Bacillota</taxon>
        <taxon>Bacilli</taxon>
        <taxon>Bacillales</taxon>
        <taxon>Caryophanaceae</taxon>
        <taxon>Sporosarcina</taxon>
    </lineage>
</organism>
<evidence type="ECO:0000313" key="2">
    <source>
        <dbReference type="EMBL" id="WOV86773.1"/>
    </source>
</evidence>
<proteinExistence type="predicted"/>
<dbReference type="Proteomes" id="UP001303902">
    <property type="component" value="Chromosome"/>
</dbReference>
<feature type="transmembrane region" description="Helical" evidence="1">
    <location>
        <begin position="83"/>
        <end position="101"/>
    </location>
</feature>
<protein>
    <submittedName>
        <fullName evidence="2">Uncharacterized protein</fullName>
    </submittedName>
</protein>
<keyword evidence="1" id="KW-0812">Transmembrane</keyword>
<keyword evidence="1" id="KW-0472">Membrane</keyword>
<accession>A0ABZ0L4D3</accession>
<evidence type="ECO:0000313" key="3">
    <source>
        <dbReference type="Proteomes" id="UP001303902"/>
    </source>
</evidence>
<evidence type="ECO:0000256" key="1">
    <source>
        <dbReference type="SAM" id="Phobius"/>
    </source>
</evidence>
<feature type="transmembrane region" description="Helical" evidence="1">
    <location>
        <begin position="187"/>
        <end position="204"/>
    </location>
</feature>
<reference evidence="2 3" key="1">
    <citation type="submission" date="2023-06" db="EMBL/GenBank/DDBJ databases">
        <title>Sporosarcina sp. nov., isolated from Korean tranditional fermented seafood 'Jeotgal'.</title>
        <authorList>
            <person name="Yang A.I."/>
            <person name="Shin N.-R."/>
        </authorList>
    </citation>
    <scope>NUCLEOTIDE SEQUENCE [LARGE SCALE GENOMIC DNA]</scope>
    <source>
        <strain evidence="2 3">T2O-4</strain>
    </source>
</reference>
<keyword evidence="3" id="KW-1185">Reference proteome</keyword>
<name>A0ABZ0L4D3_9BACL</name>
<feature type="transmembrane region" description="Helical" evidence="1">
    <location>
        <begin position="312"/>
        <end position="330"/>
    </location>
</feature>
<dbReference type="RefSeq" id="WP_317966271.1">
    <property type="nucleotide sequence ID" value="NZ_CP129118.1"/>
</dbReference>
<dbReference type="Pfam" id="PF22564">
    <property type="entry name" value="HAAS"/>
    <property type="match status" value="1"/>
</dbReference>
<gene>
    <name evidence="2" type="ORF">QWT69_12945</name>
</gene>
<feature type="transmembrane region" description="Helical" evidence="1">
    <location>
        <begin position="231"/>
        <end position="251"/>
    </location>
</feature>
<sequence>METVELIEVYVYEVTRRLPENNREDIALELQSTIEDMLPESYSEEELMEVLKKLGDPAKLAAKYRDTPSYLIGPRVYDAYVEVMKLAVPWAILIAILVQIVDSVLSFSVDEPLIPAITGTMGMLIGSVVEVLIQVFFWITLTFFLIDRYAGSSDNLSEMMGGQKWNPLSLKNVQIIPKKKIIKRSEVVFGIFWSVIGLLFYFNADRFIGVYRQMDGEGLRMVMPVFDNPVLLSYWPIVVVISALQIGVLLYKFKEKLWTRKLAVTNAVMHVLSILVLVYIASNPALINEAVGPYMVDLLEIDYTSFDNFINWAKWTVIISIVVAVAIEVFDSFRKANMRI</sequence>
<dbReference type="EMBL" id="CP129118">
    <property type="protein sequence ID" value="WOV86773.1"/>
    <property type="molecule type" value="Genomic_DNA"/>
</dbReference>